<evidence type="ECO:0000259" key="6">
    <source>
        <dbReference type="Pfam" id="PF06271"/>
    </source>
</evidence>
<evidence type="ECO:0000313" key="8">
    <source>
        <dbReference type="Proteomes" id="UP000546162"/>
    </source>
</evidence>
<protein>
    <submittedName>
        <fullName evidence="7">Putative RDD family membrane protein YckC</fullName>
    </submittedName>
</protein>
<evidence type="ECO:0000256" key="5">
    <source>
        <dbReference type="SAM" id="Phobius"/>
    </source>
</evidence>
<gene>
    <name evidence="7" type="ORF">BJY16_004759</name>
</gene>
<comment type="caution">
    <text evidence="7">The sequence shown here is derived from an EMBL/GenBank/DDBJ whole genome shotgun (WGS) entry which is preliminary data.</text>
</comment>
<name>A0A7W7M8Y3_9ACTN</name>
<keyword evidence="2 5" id="KW-0812">Transmembrane</keyword>
<evidence type="ECO:0000313" key="7">
    <source>
        <dbReference type="EMBL" id="MBB4741300.1"/>
    </source>
</evidence>
<evidence type="ECO:0000256" key="1">
    <source>
        <dbReference type="ARBA" id="ARBA00004141"/>
    </source>
</evidence>
<dbReference type="GO" id="GO:0016020">
    <property type="term" value="C:membrane"/>
    <property type="evidence" value="ECO:0007669"/>
    <property type="project" value="UniProtKB-SubCell"/>
</dbReference>
<reference evidence="7 8" key="1">
    <citation type="submission" date="2020-08" db="EMBL/GenBank/DDBJ databases">
        <title>Sequencing the genomes of 1000 actinobacteria strains.</title>
        <authorList>
            <person name="Klenk H.-P."/>
        </authorList>
    </citation>
    <scope>NUCLEOTIDE SEQUENCE [LARGE SCALE GENOMIC DNA]</scope>
    <source>
        <strain evidence="7 8">DSM 45809</strain>
    </source>
</reference>
<dbReference type="EMBL" id="JACHNB010000001">
    <property type="protein sequence ID" value="MBB4741300.1"/>
    <property type="molecule type" value="Genomic_DNA"/>
</dbReference>
<organism evidence="7 8">
    <name type="scientific">Actinoplanes octamycinicus</name>
    <dbReference type="NCBI Taxonomy" id="135948"/>
    <lineage>
        <taxon>Bacteria</taxon>
        <taxon>Bacillati</taxon>
        <taxon>Actinomycetota</taxon>
        <taxon>Actinomycetes</taxon>
        <taxon>Micromonosporales</taxon>
        <taxon>Micromonosporaceae</taxon>
        <taxon>Actinoplanes</taxon>
    </lineage>
</organism>
<comment type="subcellular location">
    <subcellularLocation>
        <location evidence="1">Membrane</location>
        <topology evidence="1">Multi-pass membrane protein</topology>
    </subcellularLocation>
</comment>
<accession>A0A7W7M8Y3</accession>
<keyword evidence="3 5" id="KW-1133">Transmembrane helix</keyword>
<feature type="domain" description="RDD" evidence="6">
    <location>
        <begin position="36"/>
        <end position="140"/>
    </location>
</feature>
<evidence type="ECO:0000256" key="4">
    <source>
        <dbReference type="ARBA" id="ARBA00023136"/>
    </source>
</evidence>
<evidence type="ECO:0000256" key="2">
    <source>
        <dbReference type="ARBA" id="ARBA00022692"/>
    </source>
</evidence>
<dbReference type="InterPro" id="IPR010432">
    <property type="entry name" value="RDD"/>
</dbReference>
<feature type="transmembrane region" description="Helical" evidence="5">
    <location>
        <begin position="43"/>
        <end position="64"/>
    </location>
</feature>
<dbReference type="Pfam" id="PF06271">
    <property type="entry name" value="RDD"/>
    <property type="match status" value="1"/>
</dbReference>
<sequence>MPYSGAGGLPAPYSPYAAGPVGVPQSGPGGAVLVSAGGRIGAVLLDALLIMVTLWIGWLVWAMFTWADGQSPGKKLLGHVVVDARTGVPFDWGRMALREFCVKGLLAWVLNLFTFGFYALVDAFMVFSDGQRTLHDRMSGSVVRYL</sequence>
<keyword evidence="8" id="KW-1185">Reference proteome</keyword>
<feature type="transmembrane region" description="Helical" evidence="5">
    <location>
        <begin position="105"/>
        <end position="127"/>
    </location>
</feature>
<proteinExistence type="predicted"/>
<dbReference type="Proteomes" id="UP000546162">
    <property type="component" value="Unassembled WGS sequence"/>
</dbReference>
<dbReference type="RefSeq" id="WP_185041802.1">
    <property type="nucleotide sequence ID" value="NZ_BAABFG010000005.1"/>
</dbReference>
<keyword evidence="4 5" id="KW-0472">Membrane</keyword>
<evidence type="ECO:0000256" key="3">
    <source>
        <dbReference type="ARBA" id="ARBA00022989"/>
    </source>
</evidence>
<dbReference type="AlphaFoldDB" id="A0A7W7M8Y3"/>